<protein>
    <submittedName>
        <fullName evidence="2">Uncharacterized protein</fullName>
    </submittedName>
</protein>
<dbReference type="AlphaFoldDB" id="A0A7X2C4N0"/>
<organism evidence="2 3">
    <name type="scientific">Pseudomonas helleri</name>
    <dbReference type="NCBI Taxonomy" id="1608996"/>
    <lineage>
        <taxon>Bacteria</taxon>
        <taxon>Pseudomonadati</taxon>
        <taxon>Pseudomonadota</taxon>
        <taxon>Gammaproteobacteria</taxon>
        <taxon>Pseudomonadales</taxon>
        <taxon>Pseudomonadaceae</taxon>
        <taxon>Pseudomonas</taxon>
    </lineage>
</organism>
<keyword evidence="1" id="KW-0812">Transmembrane</keyword>
<dbReference type="RefSeq" id="WP_153329393.1">
    <property type="nucleotide sequence ID" value="NZ_WIWI01000042.1"/>
</dbReference>
<dbReference type="EMBL" id="WIWI01000042">
    <property type="protein sequence ID" value="MQT90695.1"/>
    <property type="molecule type" value="Genomic_DNA"/>
</dbReference>
<gene>
    <name evidence="2" type="ORF">GHO39_16335</name>
</gene>
<feature type="transmembrane region" description="Helical" evidence="1">
    <location>
        <begin position="6"/>
        <end position="27"/>
    </location>
</feature>
<evidence type="ECO:0000313" key="3">
    <source>
        <dbReference type="Proteomes" id="UP000489190"/>
    </source>
</evidence>
<name>A0A7X2C4N0_9PSED</name>
<accession>A0A7X2C4N0</accession>
<keyword evidence="1" id="KW-1133">Transmembrane helix</keyword>
<evidence type="ECO:0000313" key="2">
    <source>
        <dbReference type="EMBL" id="MQT90695.1"/>
    </source>
</evidence>
<reference evidence="2 3" key="1">
    <citation type="submission" date="2019-10" db="EMBL/GenBank/DDBJ databases">
        <title>Evaluation of single-gene subtyping targets for Pseudomonas.</title>
        <authorList>
            <person name="Reichler S.J."/>
            <person name="Orsi R.H."/>
            <person name="Wiedmann M."/>
            <person name="Martin N.H."/>
            <person name="Murphy S.I."/>
        </authorList>
    </citation>
    <scope>NUCLEOTIDE SEQUENCE [LARGE SCALE GENOMIC DNA]</scope>
    <source>
        <strain evidence="2 3">FSL R10-3254</strain>
    </source>
</reference>
<keyword evidence="1" id="KW-0472">Membrane</keyword>
<sequence>MQNRKATNWVAWGLLLICLIQTAYIFLSTHRVPAPSKIISATSVGEGGAVYEVLYDSGGATVPFIYRYFLMAKQPTLEEALQETRKISPFLVTKSSNAVHEVRGDHVFLKTSGTIYNFNNISYFKSNEEIKVVTFDLNASAP</sequence>
<dbReference type="Proteomes" id="UP000489190">
    <property type="component" value="Unassembled WGS sequence"/>
</dbReference>
<evidence type="ECO:0000256" key="1">
    <source>
        <dbReference type="SAM" id="Phobius"/>
    </source>
</evidence>
<comment type="caution">
    <text evidence="2">The sequence shown here is derived from an EMBL/GenBank/DDBJ whole genome shotgun (WGS) entry which is preliminary data.</text>
</comment>
<proteinExistence type="predicted"/>